<dbReference type="GO" id="GO:1990077">
    <property type="term" value="C:primosome complex"/>
    <property type="evidence" value="ECO:0007669"/>
    <property type="project" value="UniProtKB-UniRule"/>
</dbReference>
<keyword evidence="3 12" id="KW-0479">Metal-binding</keyword>
<comment type="catalytic activity">
    <reaction evidence="12">
        <text>Couples ATP hydrolysis with the unwinding of duplex DNA by translocating in the 3'-5' direction.</text>
        <dbReference type="EC" id="5.6.2.4"/>
    </reaction>
</comment>
<keyword evidence="8 12" id="KW-0067">ATP-binding</keyword>
<feature type="binding site" evidence="12">
    <location>
        <position position="557"/>
    </location>
    <ligand>
        <name>Zn(2+)</name>
        <dbReference type="ChEBI" id="CHEBI:29105"/>
        <label>1</label>
    </ligand>
</feature>
<reference evidence="16" key="1">
    <citation type="submission" date="2017-04" db="EMBL/GenBank/DDBJ databases">
        <title>Function of individual gut microbiota members based on whole genome sequencing of pure cultures obtained from chicken caecum.</title>
        <authorList>
            <person name="Medvecky M."/>
            <person name="Cejkova D."/>
            <person name="Polansky O."/>
            <person name="Karasova D."/>
            <person name="Kubasova T."/>
            <person name="Cizek A."/>
            <person name="Rychlik I."/>
        </authorList>
    </citation>
    <scope>NUCLEOTIDE SEQUENCE [LARGE SCALE GENOMIC DNA]</scope>
    <source>
        <strain evidence="16">An180</strain>
    </source>
</reference>
<evidence type="ECO:0000256" key="12">
    <source>
        <dbReference type="HAMAP-Rule" id="MF_00983"/>
    </source>
</evidence>
<dbReference type="InterPro" id="IPR040498">
    <property type="entry name" value="PriA_CRR"/>
</dbReference>
<dbReference type="GO" id="GO:0003677">
    <property type="term" value="F:DNA binding"/>
    <property type="evidence" value="ECO:0007669"/>
    <property type="project" value="UniProtKB-UniRule"/>
</dbReference>
<dbReference type="InterPro" id="IPR041222">
    <property type="entry name" value="PriA_3primeBD"/>
</dbReference>
<evidence type="ECO:0000256" key="6">
    <source>
        <dbReference type="ARBA" id="ARBA00022806"/>
    </source>
</evidence>
<keyword evidence="2 12" id="KW-0235">DNA replication</keyword>
<feature type="domain" description="Helicase C-terminal" evidence="14">
    <location>
        <begin position="552"/>
        <end position="711"/>
    </location>
</feature>
<feature type="binding site" evidence="12">
    <location>
        <position position="526"/>
    </location>
    <ligand>
        <name>Zn(2+)</name>
        <dbReference type="ChEBI" id="CHEBI:29105"/>
        <label>2</label>
    </ligand>
</feature>
<dbReference type="FunFam" id="3.40.50.300:FF:000489">
    <property type="entry name" value="Primosome assembly protein PriA"/>
    <property type="match status" value="1"/>
</dbReference>
<dbReference type="GO" id="GO:0005524">
    <property type="term" value="F:ATP binding"/>
    <property type="evidence" value="ECO:0007669"/>
    <property type="project" value="UniProtKB-UniRule"/>
</dbReference>
<dbReference type="InterPro" id="IPR041236">
    <property type="entry name" value="PriA_C"/>
</dbReference>
<dbReference type="EC" id="5.6.2.4" evidence="12"/>
<dbReference type="HAMAP" id="MF_00983">
    <property type="entry name" value="PriA"/>
    <property type="match status" value="1"/>
</dbReference>
<dbReference type="EMBL" id="NFKK01000003">
    <property type="protein sequence ID" value="OUP53776.1"/>
    <property type="molecule type" value="Genomic_DNA"/>
</dbReference>
<keyword evidence="10 12" id="KW-0413">Isomerase</keyword>
<dbReference type="Gene3D" id="3.40.50.300">
    <property type="entry name" value="P-loop containing nucleotide triphosphate hydrolases"/>
    <property type="match status" value="2"/>
</dbReference>
<dbReference type="PROSITE" id="PS51194">
    <property type="entry name" value="HELICASE_CTER"/>
    <property type="match status" value="1"/>
</dbReference>
<dbReference type="PANTHER" id="PTHR30580">
    <property type="entry name" value="PRIMOSOMAL PROTEIN N"/>
    <property type="match status" value="1"/>
</dbReference>
<evidence type="ECO:0000256" key="7">
    <source>
        <dbReference type="ARBA" id="ARBA00022833"/>
    </source>
</evidence>
<dbReference type="CDD" id="cd17929">
    <property type="entry name" value="DEXHc_priA"/>
    <property type="match status" value="1"/>
</dbReference>
<dbReference type="GO" id="GO:0006269">
    <property type="term" value="P:DNA replication, synthesis of primer"/>
    <property type="evidence" value="ECO:0007669"/>
    <property type="project" value="UniProtKB-KW"/>
</dbReference>
<feature type="binding site" evidence="12">
    <location>
        <position position="529"/>
    </location>
    <ligand>
        <name>Zn(2+)</name>
        <dbReference type="ChEBI" id="CHEBI:29105"/>
        <label>2</label>
    </ligand>
</feature>
<dbReference type="Proteomes" id="UP000195897">
    <property type="component" value="Unassembled WGS sequence"/>
</dbReference>
<keyword evidence="4 12" id="KW-0547">Nucleotide-binding</keyword>
<gene>
    <name evidence="12" type="primary">priA</name>
    <name evidence="15" type="ORF">B5F17_04100</name>
</gene>
<organism evidence="15 16">
    <name type="scientific">Butyricicoccus pullicaecorum</name>
    <dbReference type="NCBI Taxonomy" id="501571"/>
    <lineage>
        <taxon>Bacteria</taxon>
        <taxon>Bacillati</taxon>
        <taxon>Bacillota</taxon>
        <taxon>Clostridia</taxon>
        <taxon>Eubacteriales</taxon>
        <taxon>Butyricicoccaceae</taxon>
        <taxon>Butyricicoccus</taxon>
    </lineage>
</organism>
<proteinExistence type="inferred from homology"/>
<dbReference type="FunFam" id="3.40.1440.60:FF:000001">
    <property type="entry name" value="Primosomal protein N"/>
    <property type="match status" value="1"/>
</dbReference>
<comment type="caution">
    <text evidence="15">The sequence shown here is derived from an EMBL/GenBank/DDBJ whole genome shotgun (WGS) entry which is preliminary data.</text>
</comment>
<dbReference type="SMART" id="SM00490">
    <property type="entry name" value="HELICc"/>
    <property type="match status" value="1"/>
</dbReference>
<protein>
    <recommendedName>
        <fullName evidence="12">Replication restart protein PriA</fullName>
    </recommendedName>
    <alternativeName>
        <fullName evidence="12">ATP-dependent DNA helicase PriA</fullName>
        <ecNumber evidence="12">5.6.2.4</ecNumber>
    </alternativeName>
    <alternativeName>
        <fullName evidence="12">DNA 3'-5' helicase PriA</fullName>
    </alternativeName>
</protein>
<dbReference type="GO" id="GO:0006310">
    <property type="term" value="P:DNA recombination"/>
    <property type="evidence" value="ECO:0007669"/>
    <property type="project" value="InterPro"/>
</dbReference>
<dbReference type="GO" id="GO:0006270">
    <property type="term" value="P:DNA replication initiation"/>
    <property type="evidence" value="ECO:0007669"/>
    <property type="project" value="TreeGrafter"/>
</dbReference>
<name>A0A1Y4LAM7_9FIRM</name>
<feature type="binding site" evidence="12">
    <location>
        <position position="520"/>
    </location>
    <ligand>
        <name>Zn(2+)</name>
        <dbReference type="ChEBI" id="CHEBI:29105"/>
        <label>1</label>
    </ligand>
</feature>
<evidence type="ECO:0000256" key="9">
    <source>
        <dbReference type="ARBA" id="ARBA00023125"/>
    </source>
</evidence>
<keyword evidence="9 12" id="KW-0238">DNA-binding</keyword>
<keyword evidence="7 12" id="KW-0862">Zinc</keyword>
<dbReference type="InterPro" id="IPR014001">
    <property type="entry name" value="Helicase_ATP-bd"/>
</dbReference>
<dbReference type="SMART" id="SM00487">
    <property type="entry name" value="DEXDc"/>
    <property type="match status" value="1"/>
</dbReference>
<evidence type="ECO:0000313" key="15">
    <source>
        <dbReference type="EMBL" id="OUP53776.1"/>
    </source>
</evidence>
<keyword evidence="5 12" id="KW-0378">Hydrolase</keyword>
<dbReference type="InterPro" id="IPR001650">
    <property type="entry name" value="Helicase_C-like"/>
</dbReference>
<feature type="binding site" evidence="12">
    <location>
        <position position="560"/>
    </location>
    <ligand>
        <name>Zn(2+)</name>
        <dbReference type="ChEBI" id="CHEBI:29105"/>
        <label>1</label>
    </ligand>
</feature>
<feature type="binding site" evidence="12">
    <location>
        <position position="547"/>
    </location>
    <ligand>
        <name>Zn(2+)</name>
        <dbReference type="ChEBI" id="CHEBI:29105"/>
        <label>2</label>
    </ligand>
</feature>
<evidence type="ECO:0000259" key="14">
    <source>
        <dbReference type="PROSITE" id="PS51194"/>
    </source>
</evidence>
<dbReference type="AlphaFoldDB" id="A0A1Y4LAM7"/>
<evidence type="ECO:0000256" key="3">
    <source>
        <dbReference type="ARBA" id="ARBA00022723"/>
    </source>
</evidence>
<dbReference type="InterPro" id="IPR005259">
    <property type="entry name" value="PriA"/>
</dbReference>
<dbReference type="Gene3D" id="3.40.1440.60">
    <property type="entry name" value="PriA, 3(prime) DNA-binding domain"/>
    <property type="match status" value="1"/>
</dbReference>
<comment type="function">
    <text evidence="12">Initiates the restart of stalled replication forks, which reloads the replicative helicase on sites other than the origin of replication. Recognizes and binds to abandoned replication forks and remodels them to uncover a helicase loading site. Promotes assembly of the primosome at these replication forks.</text>
</comment>
<dbReference type="GO" id="GO:0043138">
    <property type="term" value="F:3'-5' DNA helicase activity"/>
    <property type="evidence" value="ECO:0007669"/>
    <property type="project" value="UniProtKB-EC"/>
</dbReference>
<evidence type="ECO:0000256" key="10">
    <source>
        <dbReference type="ARBA" id="ARBA00023235"/>
    </source>
</evidence>
<dbReference type="Pfam" id="PF17764">
    <property type="entry name" value="PriA_3primeBD"/>
    <property type="match status" value="1"/>
</dbReference>
<evidence type="ECO:0000256" key="5">
    <source>
        <dbReference type="ARBA" id="ARBA00022801"/>
    </source>
</evidence>
<dbReference type="NCBIfam" id="TIGR00595">
    <property type="entry name" value="priA"/>
    <property type="match status" value="1"/>
</dbReference>
<dbReference type="Pfam" id="PF18319">
    <property type="entry name" value="Zn_ribbon_PriA"/>
    <property type="match status" value="1"/>
</dbReference>
<evidence type="ECO:0000256" key="8">
    <source>
        <dbReference type="ARBA" id="ARBA00022840"/>
    </source>
</evidence>
<dbReference type="GO" id="GO:0008270">
    <property type="term" value="F:zinc ion binding"/>
    <property type="evidence" value="ECO:0007669"/>
    <property type="project" value="UniProtKB-UniRule"/>
</dbReference>
<feature type="domain" description="Helicase ATP-binding" evidence="13">
    <location>
        <begin position="289"/>
        <end position="455"/>
    </location>
</feature>
<accession>A0A1Y4LAM7</accession>
<dbReference type="Pfam" id="PF00270">
    <property type="entry name" value="DEAD"/>
    <property type="match status" value="1"/>
</dbReference>
<sequence length="816" mass="91202">MIMPVCGVAVSAATYAIDKLYDYSIPEPLIPAVKVGCRVLVPFGRGNKKVEGMVLVLRPEAYSAQRLKPVTEVLDEEPVLDATQIKLGIWLREHLYCTFFDCLRLMLPSGLWFQRKETYTLVQQPILPLSQPLQEIMDLFSEDVPERTVEEIRRFTNGRCTGVMLSQLEAEGYLVYHSNIKQKTLDKTERILSLAIDPAEAMQKASRARTPAQMDVVSLLSDGCSMSQKEVLYMTGISESALRGMVRKGILEQSSIETLRVPDYSMIEQIPAPVLSNEQEQAYQGIRQLLDSGKPEAALLFGVTGSGKTQIYLKLIDDVLAQGRSAIMLVPEIGLTPQFIRLFVGRFGDTVSVLHSALSAGERYDSWKKIRSGRARVVIGTRSAVFAPVRDLGLIVLDEEQDSAYKSEQSPRYHARDVAKRRVQQENAVLVLGSATPSIESYYGAQQGRYPMFTLRERYQGAALPQVTIADIRGESRAGWTYTIGQTLYEALQENLERGEQSILFLNRRGNSRVIGCSMCGWIPECPSCSTTLTYHSVSGRAMCHFCGASIEISGLCPVCYSPHLFTECPGTQKVEEELHTILPKARVLRMDADTTSKKGSHHHLLEIFAKGRADILLGTQMVAKGLDFDHVTLVGVLDADQSLFAQDYRAKERTFSLITQVVGRAGRRGKQGRAIIQTYNPDHPVLLCAARQDYEQFYADEIESRQALLMPPVEQMLMLTGTGENESDVLAALLRLKQRILSLMEGQFSDFHYPVLGPSPASVVRVMGRYRYHLILRCPDNKRRRQLISGVLIEFSKDNKNRGVSLFADLNPDTL</sequence>
<dbReference type="CDD" id="cd18804">
    <property type="entry name" value="SF2_C_priA"/>
    <property type="match status" value="1"/>
</dbReference>
<dbReference type="PANTHER" id="PTHR30580:SF0">
    <property type="entry name" value="PRIMOSOMAL PROTEIN N"/>
    <property type="match status" value="1"/>
</dbReference>
<evidence type="ECO:0000256" key="4">
    <source>
        <dbReference type="ARBA" id="ARBA00022741"/>
    </source>
</evidence>
<comment type="catalytic activity">
    <reaction evidence="11 12">
        <text>ATP + H2O = ADP + phosphate + H(+)</text>
        <dbReference type="Rhea" id="RHEA:13065"/>
        <dbReference type="ChEBI" id="CHEBI:15377"/>
        <dbReference type="ChEBI" id="CHEBI:15378"/>
        <dbReference type="ChEBI" id="CHEBI:30616"/>
        <dbReference type="ChEBI" id="CHEBI:43474"/>
        <dbReference type="ChEBI" id="CHEBI:456216"/>
        <dbReference type="EC" id="5.6.2.4"/>
    </reaction>
</comment>
<comment type="subunit">
    <text evidence="12">Component of the replication restart primosome.</text>
</comment>
<evidence type="ECO:0000259" key="13">
    <source>
        <dbReference type="PROSITE" id="PS51192"/>
    </source>
</evidence>
<dbReference type="InterPro" id="IPR027417">
    <property type="entry name" value="P-loop_NTPase"/>
</dbReference>
<dbReference type="InterPro" id="IPR011545">
    <property type="entry name" value="DEAD/DEAH_box_helicase_dom"/>
</dbReference>
<dbReference type="GO" id="GO:0016887">
    <property type="term" value="F:ATP hydrolysis activity"/>
    <property type="evidence" value="ECO:0007669"/>
    <property type="project" value="RHEA"/>
</dbReference>
<keyword evidence="6 12" id="KW-0347">Helicase</keyword>
<evidence type="ECO:0000313" key="16">
    <source>
        <dbReference type="Proteomes" id="UP000195897"/>
    </source>
</evidence>
<dbReference type="InterPro" id="IPR042115">
    <property type="entry name" value="PriA_3primeBD_sf"/>
</dbReference>
<evidence type="ECO:0000256" key="2">
    <source>
        <dbReference type="ARBA" id="ARBA00022705"/>
    </source>
</evidence>
<comment type="similarity">
    <text evidence="12">Belongs to the helicase family. PriA subfamily.</text>
</comment>
<dbReference type="GO" id="GO:0006302">
    <property type="term" value="P:double-strand break repair"/>
    <property type="evidence" value="ECO:0007669"/>
    <property type="project" value="InterPro"/>
</dbReference>
<dbReference type="SUPFAM" id="SSF52540">
    <property type="entry name" value="P-loop containing nucleoside triphosphate hydrolases"/>
    <property type="match status" value="1"/>
</dbReference>
<dbReference type="Pfam" id="PF18074">
    <property type="entry name" value="PriA_C"/>
    <property type="match status" value="1"/>
</dbReference>
<dbReference type="Pfam" id="PF00271">
    <property type="entry name" value="Helicase_C"/>
    <property type="match status" value="1"/>
</dbReference>
<feature type="binding site" evidence="12">
    <location>
        <position position="517"/>
    </location>
    <ligand>
        <name>Zn(2+)</name>
        <dbReference type="ChEBI" id="CHEBI:29105"/>
        <label>1</label>
    </ligand>
</feature>
<comment type="cofactor">
    <cofactor evidence="12">
        <name>Zn(2+)</name>
        <dbReference type="ChEBI" id="CHEBI:29105"/>
    </cofactor>
    <text evidence="12">Binds 2 zinc ions per subunit.</text>
</comment>
<feature type="binding site" evidence="12">
    <location>
        <position position="544"/>
    </location>
    <ligand>
        <name>Zn(2+)</name>
        <dbReference type="ChEBI" id="CHEBI:29105"/>
        <label>2</label>
    </ligand>
</feature>
<evidence type="ECO:0000256" key="1">
    <source>
        <dbReference type="ARBA" id="ARBA00022515"/>
    </source>
</evidence>
<evidence type="ECO:0000256" key="11">
    <source>
        <dbReference type="ARBA" id="ARBA00048988"/>
    </source>
</evidence>
<keyword evidence="1 12" id="KW-0639">Primosome</keyword>
<dbReference type="PROSITE" id="PS51192">
    <property type="entry name" value="HELICASE_ATP_BIND_1"/>
    <property type="match status" value="1"/>
</dbReference>